<sequence>MGMLLTPGRRSVASMTNTVACYQAVAADAPLEKGTVERRDLRPDDVRIEIEFAGICHSDIHTVREEWGKITFPMVAGHEIIGRVTEVGSDVTKFTVGERAGVGCLVDSCRECEWCLAGEENNCPNSVGTYNGIDRFDGTPTAGGYSTQIVVSEAFAIHIPESLDAAAATPLLCAGITTYSPLRTWGVKEGSKVAVVGMGGLGHVAVKLAKAMGAEVTVISQTRSKEEDGRRYGATDWIATAEDPDAVKKRRGEFDVILNTVSAPINVRHYLAALRPHGALVMLGLPMDNLEFNAANVILGRKSVTGSNIGGIRETQEMIDFCAEHDVTAEIELINADTINEAYDRVVRSDVKYRFVIDAKTF</sequence>
<reference evidence="9 10" key="1">
    <citation type="journal article" date="2019" name="Int. J. Syst. Evol. Microbiol.">
        <title>The Global Catalogue of Microorganisms (GCM) 10K type strain sequencing project: providing services to taxonomists for standard genome sequencing and annotation.</title>
        <authorList>
            <consortium name="The Broad Institute Genomics Platform"/>
            <consortium name="The Broad Institute Genome Sequencing Center for Infectious Disease"/>
            <person name="Wu L."/>
            <person name="Ma J."/>
        </authorList>
    </citation>
    <scope>NUCLEOTIDE SEQUENCE [LARGE SCALE GENOMIC DNA]</scope>
    <source>
        <strain evidence="9 10">JCM 14588</strain>
    </source>
</reference>
<dbReference type="InterPro" id="IPR020843">
    <property type="entry name" value="ER"/>
</dbReference>
<organism evidence="9 10">
    <name type="scientific">Dermacoccus barathri</name>
    <dbReference type="NCBI Taxonomy" id="322601"/>
    <lineage>
        <taxon>Bacteria</taxon>
        <taxon>Bacillati</taxon>
        <taxon>Actinomycetota</taxon>
        <taxon>Actinomycetes</taxon>
        <taxon>Micrococcales</taxon>
        <taxon>Dermacoccaceae</taxon>
        <taxon>Dermacoccus</taxon>
    </lineage>
</organism>
<dbReference type="InterPro" id="IPR047109">
    <property type="entry name" value="CAD-like"/>
</dbReference>
<evidence type="ECO:0000256" key="6">
    <source>
        <dbReference type="ARBA" id="ARBA00048262"/>
    </source>
</evidence>
<dbReference type="InterPro" id="IPR013149">
    <property type="entry name" value="ADH-like_C"/>
</dbReference>
<protein>
    <recommendedName>
        <fullName evidence="5">alcohol dehydrogenase (NADP(+))</fullName>
        <ecNumber evidence="5">1.1.1.2</ecNumber>
    </recommendedName>
</protein>
<evidence type="ECO:0000256" key="3">
    <source>
        <dbReference type="ARBA" id="ARBA00022833"/>
    </source>
</evidence>
<dbReference type="SUPFAM" id="SSF51735">
    <property type="entry name" value="NAD(P)-binding Rossmann-fold domains"/>
    <property type="match status" value="1"/>
</dbReference>
<evidence type="ECO:0000256" key="5">
    <source>
        <dbReference type="ARBA" id="ARBA00024074"/>
    </source>
</evidence>
<comment type="catalytic activity">
    <reaction evidence="6">
        <text>a primary alcohol + NADP(+) = an aldehyde + NADPH + H(+)</text>
        <dbReference type="Rhea" id="RHEA:15937"/>
        <dbReference type="ChEBI" id="CHEBI:15378"/>
        <dbReference type="ChEBI" id="CHEBI:15734"/>
        <dbReference type="ChEBI" id="CHEBI:17478"/>
        <dbReference type="ChEBI" id="CHEBI:57783"/>
        <dbReference type="ChEBI" id="CHEBI:58349"/>
        <dbReference type="EC" id="1.1.1.2"/>
    </reaction>
</comment>
<evidence type="ECO:0000256" key="1">
    <source>
        <dbReference type="ARBA" id="ARBA00001947"/>
    </source>
</evidence>
<dbReference type="Pfam" id="PF00107">
    <property type="entry name" value="ADH_zinc_N"/>
    <property type="match status" value="1"/>
</dbReference>
<keyword evidence="4" id="KW-0560">Oxidoreductase</keyword>
<keyword evidence="10" id="KW-1185">Reference proteome</keyword>
<comment type="caution">
    <text evidence="9">The sequence shown here is derived from an EMBL/GenBank/DDBJ whole genome shotgun (WGS) entry which is preliminary data.</text>
</comment>
<evidence type="ECO:0000256" key="2">
    <source>
        <dbReference type="ARBA" id="ARBA00022723"/>
    </source>
</evidence>
<dbReference type="Pfam" id="PF08240">
    <property type="entry name" value="ADH_N"/>
    <property type="match status" value="1"/>
</dbReference>
<name>A0ABN2BJW6_9MICO</name>
<proteinExistence type="inferred from homology"/>
<evidence type="ECO:0000256" key="4">
    <source>
        <dbReference type="ARBA" id="ARBA00023002"/>
    </source>
</evidence>
<comment type="cofactor">
    <cofactor evidence="1 7">
        <name>Zn(2+)</name>
        <dbReference type="ChEBI" id="CHEBI:29105"/>
    </cofactor>
</comment>
<accession>A0ABN2BJW6</accession>
<dbReference type="Gene3D" id="3.90.180.10">
    <property type="entry name" value="Medium-chain alcohol dehydrogenases, catalytic domain"/>
    <property type="match status" value="1"/>
</dbReference>
<dbReference type="InterPro" id="IPR011032">
    <property type="entry name" value="GroES-like_sf"/>
</dbReference>
<dbReference type="Proteomes" id="UP001501288">
    <property type="component" value="Unassembled WGS sequence"/>
</dbReference>
<dbReference type="PANTHER" id="PTHR42683">
    <property type="entry name" value="ALDEHYDE REDUCTASE"/>
    <property type="match status" value="1"/>
</dbReference>
<dbReference type="InterPro" id="IPR002328">
    <property type="entry name" value="ADH_Zn_CS"/>
</dbReference>
<dbReference type="InterPro" id="IPR013154">
    <property type="entry name" value="ADH-like_N"/>
</dbReference>
<feature type="domain" description="Enoyl reductase (ER)" evidence="8">
    <location>
        <begin position="29"/>
        <end position="361"/>
    </location>
</feature>
<dbReference type="EMBL" id="BAAANV010000033">
    <property type="protein sequence ID" value="GAA1541093.1"/>
    <property type="molecule type" value="Genomic_DNA"/>
</dbReference>
<dbReference type="SMART" id="SM00829">
    <property type="entry name" value="PKS_ER"/>
    <property type="match status" value="1"/>
</dbReference>
<dbReference type="EC" id="1.1.1.2" evidence="5"/>
<gene>
    <name evidence="9" type="ORF">GCM10009762_13240</name>
</gene>
<dbReference type="CDD" id="cd05283">
    <property type="entry name" value="CAD1"/>
    <property type="match status" value="1"/>
</dbReference>
<evidence type="ECO:0000313" key="10">
    <source>
        <dbReference type="Proteomes" id="UP001501288"/>
    </source>
</evidence>
<comment type="similarity">
    <text evidence="7">Belongs to the zinc-containing alcohol dehydrogenase family.</text>
</comment>
<evidence type="ECO:0000256" key="7">
    <source>
        <dbReference type="RuleBase" id="RU361277"/>
    </source>
</evidence>
<dbReference type="InterPro" id="IPR036291">
    <property type="entry name" value="NAD(P)-bd_dom_sf"/>
</dbReference>
<dbReference type="SUPFAM" id="SSF50129">
    <property type="entry name" value="GroES-like"/>
    <property type="match status" value="1"/>
</dbReference>
<keyword evidence="3 7" id="KW-0862">Zinc</keyword>
<evidence type="ECO:0000313" key="9">
    <source>
        <dbReference type="EMBL" id="GAA1541093.1"/>
    </source>
</evidence>
<keyword evidence="2 7" id="KW-0479">Metal-binding</keyword>
<evidence type="ECO:0000259" key="8">
    <source>
        <dbReference type="SMART" id="SM00829"/>
    </source>
</evidence>
<dbReference type="PROSITE" id="PS00059">
    <property type="entry name" value="ADH_ZINC"/>
    <property type="match status" value="1"/>
</dbReference>
<dbReference type="Gene3D" id="3.40.50.720">
    <property type="entry name" value="NAD(P)-binding Rossmann-like Domain"/>
    <property type="match status" value="1"/>
</dbReference>